<evidence type="ECO:0000256" key="1">
    <source>
        <dbReference type="SAM" id="SignalP"/>
    </source>
</evidence>
<protein>
    <submittedName>
        <fullName evidence="2">Uncharacterized protein</fullName>
    </submittedName>
</protein>
<evidence type="ECO:0000313" key="3">
    <source>
        <dbReference type="Proteomes" id="UP000807469"/>
    </source>
</evidence>
<keyword evidence="3" id="KW-1185">Reference proteome</keyword>
<name>A0A9P5YN63_9AGAR</name>
<dbReference type="EMBL" id="MU155646">
    <property type="protein sequence ID" value="KAF9471644.1"/>
    <property type="molecule type" value="Genomic_DNA"/>
</dbReference>
<dbReference type="AlphaFoldDB" id="A0A9P5YN63"/>
<organism evidence="2 3">
    <name type="scientific">Pholiota conissans</name>
    <dbReference type="NCBI Taxonomy" id="109636"/>
    <lineage>
        <taxon>Eukaryota</taxon>
        <taxon>Fungi</taxon>
        <taxon>Dikarya</taxon>
        <taxon>Basidiomycota</taxon>
        <taxon>Agaricomycotina</taxon>
        <taxon>Agaricomycetes</taxon>
        <taxon>Agaricomycetidae</taxon>
        <taxon>Agaricales</taxon>
        <taxon>Agaricineae</taxon>
        <taxon>Strophariaceae</taxon>
        <taxon>Pholiota</taxon>
    </lineage>
</organism>
<comment type="caution">
    <text evidence="2">The sequence shown here is derived from an EMBL/GenBank/DDBJ whole genome shotgun (WGS) entry which is preliminary data.</text>
</comment>
<proteinExistence type="predicted"/>
<gene>
    <name evidence="2" type="ORF">BDN70DRAFT_887871</name>
</gene>
<keyword evidence="1" id="KW-0732">Signal</keyword>
<accession>A0A9P5YN63</accession>
<evidence type="ECO:0000313" key="2">
    <source>
        <dbReference type="EMBL" id="KAF9471644.1"/>
    </source>
</evidence>
<reference evidence="2" key="1">
    <citation type="submission" date="2020-11" db="EMBL/GenBank/DDBJ databases">
        <authorList>
            <consortium name="DOE Joint Genome Institute"/>
            <person name="Ahrendt S."/>
            <person name="Riley R."/>
            <person name="Andreopoulos W."/>
            <person name="Labutti K."/>
            <person name="Pangilinan J."/>
            <person name="Ruiz-Duenas F.J."/>
            <person name="Barrasa J.M."/>
            <person name="Sanchez-Garcia M."/>
            <person name="Camarero S."/>
            <person name="Miyauchi S."/>
            <person name="Serrano A."/>
            <person name="Linde D."/>
            <person name="Babiker R."/>
            <person name="Drula E."/>
            <person name="Ayuso-Fernandez I."/>
            <person name="Pacheco R."/>
            <person name="Padilla G."/>
            <person name="Ferreira P."/>
            <person name="Barriuso J."/>
            <person name="Kellner H."/>
            <person name="Castanera R."/>
            <person name="Alfaro M."/>
            <person name="Ramirez L."/>
            <person name="Pisabarro A.G."/>
            <person name="Kuo A."/>
            <person name="Tritt A."/>
            <person name="Lipzen A."/>
            <person name="He G."/>
            <person name="Yan M."/>
            <person name="Ng V."/>
            <person name="Cullen D."/>
            <person name="Martin F."/>
            <person name="Rosso M.-N."/>
            <person name="Henrissat B."/>
            <person name="Hibbett D."/>
            <person name="Martinez A.T."/>
            <person name="Grigoriev I.V."/>
        </authorList>
    </citation>
    <scope>NUCLEOTIDE SEQUENCE</scope>
    <source>
        <strain evidence="2">CIRM-BRFM 674</strain>
    </source>
</reference>
<sequence length="246" mass="26669">MQVYTRAGLVWLILAFAIAFTTAAPIIKNVNPSVSVRTANHVAAKPATPIVITRHGANVHALSGHHDEATHQEDNVLERRKVSAKVKHAFQKVGHAIKHAAQKVGQGIKHAAKKVAGGIKTAAKKVGHFVKTTGAQVAKFGLKLVSTAQKVASKVVSFIPGVGKIASKALEGVSAGLNAASNAIHVKLPGRLQKGVNAMNKVRKISGYVPRELSEFEERDDIGFDFYPREDFYDLEGRDREEWEEY</sequence>
<dbReference type="Proteomes" id="UP000807469">
    <property type="component" value="Unassembled WGS sequence"/>
</dbReference>
<dbReference type="OrthoDB" id="3052233at2759"/>
<feature type="signal peptide" evidence="1">
    <location>
        <begin position="1"/>
        <end position="23"/>
    </location>
</feature>
<feature type="chain" id="PRO_5040310888" evidence="1">
    <location>
        <begin position="24"/>
        <end position="246"/>
    </location>
</feature>
<dbReference type="Gene3D" id="1.10.287.700">
    <property type="entry name" value="Helix hairpin bin"/>
    <property type="match status" value="1"/>
</dbReference>